<gene>
    <name evidence="2" type="primary">H3-L14</name>
    <name evidence="2" type="ORF">Hamer_G032252</name>
</gene>
<dbReference type="AlphaFoldDB" id="A0A8J5JZ25"/>
<protein>
    <submittedName>
        <fullName evidence="2">Histone H3-like 14</fullName>
    </submittedName>
</protein>
<name>A0A8J5JZ25_HOMAM</name>
<dbReference type="EMBL" id="JAHLQT010024751">
    <property type="protein sequence ID" value="KAG7165176.1"/>
    <property type="molecule type" value="Genomic_DNA"/>
</dbReference>
<feature type="non-terminal residue" evidence="2">
    <location>
        <position position="1"/>
    </location>
</feature>
<reference evidence="2" key="1">
    <citation type="journal article" date="2021" name="Sci. Adv.">
        <title>The American lobster genome reveals insights on longevity, neural, and immune adaptations.</title>
        <authorList>
            <person name="Polinski J.M."/>
            <person name="Zimin A.V."/>
            <person name="Clark K.F."/>
            <person name="Kohn A.B."/>
            <person name="Sadowski N."/>
            <person name="Timp W."/>
            <person name="Ptitsyn A."/>
            <person name="Khanna P."/>
            <person name="Romanova D.Y."/>
            <person name="Williams P."/>
            <person name="Greenwood S.J."/>
            <person name="Moroz L.L."/>
            <person name="Walt D.R."/>
            <person name="Bodnar A.G."/>
        </authorList>
    </citation>
    <scope>NUCLEOTIDE SEQUENCE</scope>
    <source>
        <strain evidence="2">GMGI-L3</strain>
    </source>
</reference>
<dbReference type="Proteomes" id="UP000747542">
    <property type="component" value="Unassembled WGS sequence"/>
</dbReference>
<evidence type="ECO:0000256" key="1">
    <source>
        <dbReference type="SAM" id="MobiDB-lite"/>
    </source>
</evidence>
<feature type="region of interest" description="Disordered" evidence="1">
    <location>
        <begin position="15"/>
        <end position="44"/>
    </location>
</feature>
<evidence type="ECO:0000313" key="3">
    <source>
        <dbReference type="Proteomes" id="UP000747542"/>
    </source>
</evidence>
<sequence>WPVLNRLPASPLEARLHGSSLPPRQLASPPQPPVVSRSPIVTGPEPSPFVRSVVTRRAQSYSSGSCPSSAWCVRSPRISRLTCASSRLPSWLCRKPLRLTWWVFSRTPTCVPFTPSALPSCPRTSSWPGASAESVL</sequence>
<keyword evidence="3" id="KW-1185">Reference proteome</keyword>
<accession>A0A8J5JZ25</accession>
<feature type="compositionally biased region" description="Low complexity" evidence="1">
    <location>
        <begin position="19"/>
        <end position="41"/>
    </location>
</feature>
<feature type="non-terminal residue" evidence="2">
    <location>
        <position position="136"/>
    </location>
</feature>
<proteinExistence type="predicted"/>
<evidence type="ECO:0000313" key="2">
    <source>
        <dbReference type="EMBL" id="KAG7165176.1"/>
    </source>
</evidence>
<organism evidence="2 3">
    <name type="scientific">Homarus americanus</name>
    <name type="common">American lobster</name>
    <dbReference type="NCBI Taxonomy" id="6706"/>
    <lineage>
        <taxon>Eukaryota</taxon>
        <taxon>Metazoa</taxon>
        <taxon>Ecdysozoa</taxon>
        <taxon>Arthropoda</taxon>
        <taxon>Crustacea</taxon>
        <taxon>Multicrustacea</taxon>
        <taxon>Malacostraca</taxon>
        <taxon>Eumalacostraca</taxon>
        <taxon>Eucarida</taxon>
        <taxon>Decapoda</taxon>
        <taxon>Pleocyemata</taxon>
        <taxon>Astacidea</taxon>
        <taxon>Nephropoidea</taxon>
        <taxon>Nephropidae</taxon>
        <taxon>Homarus</taxon>
    </lineage>
</organism>
<comment type="caution">
    <text evidence="2">The sequence shown here is derived from an EMBL/GenBank/DDBJ whole genome shotgun (WGS) entry which is preliminary data.</text>
</comment>